<dbReference type="PATRIC" id="fig|28037.233.peg.811"/>
<evidence type="ECO:0000313" key="2">
    <source>
        <dbReference type="Proteomes" id="UP000070458"/>
    </source>
</evidence>
<name>A0A139PU27_STRMT</name>
<gene>
    <name evidence="1" type="ORF">SMIDD26_00717</name>
</gene>
<dbReference type="Proteomes" id="UP000070458">
    <property type="component" value="Unassembled WGS sequence"/>
</dbReference>
<comment type="caution">
    <text evidence="1">The sequence shown here is derived from an EMBL/GenBank/DDBJ whole genome shotgun (WGS) entry which is preliminary data.</text>
</comment>
<reference evidence="1 2" key="1">
    <citation type="submission" date="2016-01" db="EMBL/GenBank/DDBJ databases">
        <title>Highly variable Streptococcus oralis are common among viridans streptococci isolated from primates.</title>
        <authorList>
            <person name="Denapaite D."/>
            <person name="Rieger M."/>
            <person name="Koendgen S."/>
            <person name="Brueckner R."/>
            <person name="Ochigava I."/>
            <person name="Kappeler P."/>
            <person name="Maetz-Rensing K."/>
            <person name="Leendertz F."/>
            <person name="Hakenbeck R."/>
        </authorList>
    </citation>
    <scope>NUCLEOTIDE SEQUENCE [LARGE SCALE GENOMIC DNA]</scope>
    <source>
        <strain evidence="1 2">DD26</strain>
    </source>
</reference>
<dbReference type="OrthoDB" id="2063617at2"/>
<sequence length="140" mass="16728">MDYSIRPLVIKQLKDVFGCKVYDEQIQQGLKTPCFIVDVKPVTRKRLANQNDKQVFIVLLHYYTEKTTDLYQKFEEIEMVFNSPSFRYLGDKYPINDLKMEYNANDLICTFTITRYVRWVEEEPRMQILERIGETSHGNE</sequence>
<protein>
    <recommendedName>
        <fullName evidence="3">Phage protein</fullName>
    </recommendedName>
</protein>
<dbReference type="EMBL" id="LQOD01000137">
    <property type="protein sequence ID" value="KXT93789.1"/>
    <property type="molecule type" value="Genomic_DNA"/>
</dbReference>
<accession>A0A139PU27</accession>
<organism evidence="1 2">
    <name type="scientific">Streptococcus mitis</name>
    <dbReference type="NCBI Taxonomy" id="28037"/>
    <lineage>
        <taxon>Bacteria</taxon>
        <taxon>Bacillati</taxon>
        <taxon>Bacillota</taxon>
        <taxon>Bacilli</taxon>
        <taxon>Lactobacillales</taxon>
        <taxon>Streptococcaceae</taxon>
        <taxon>Streptococcus</taxon>
        <taxon>Streptococcus mitis group</taxon>
    </lineage>
</organism>
<evidence type="ECO:0000313" key="1">
    <source>
        <dbReference type="EMBL" id="KXT93789.1"/>
    </source>
</evidence>
<dbReference type="Pfam" id="PF20765">
    <property type="entry name" value="Phage_tail_terminator_8"/>
    <property type="match status" value="1"/>
</dbReference>
<dbReference type="RefSeq" id="WP_061439029.1">
    <property type="nucleotide sequence ID" value="NZ_KQ970286.1"/>
</dbReference>
<evidence type="ECO:0008006" key="3">
    <source>
        <dbReference type="Google" id="ProtNLM"/>
    </source>
</evidence>
<proteinExistence type="predicted"/>
<dbReference type="InterPro" id="IPR049254">
    <property type="entry name" value="Phage_tail_terminator"/>
</dbReference>
<dbReference type="AlphaFoldDB" id="A0A139PU27"/>